<name>A0A2W4ZC95_9CYAN</name>
<reference evidence="3" key="1">
    <citation type="submission" date="2018-04" db="EMBL/GenBank/DDBJ databases">
        <authorList>
            <person name="Cornet L."/>
        </authorList>
    </citation>
    <scope>NUCLEOTIDE SEQUENCE [LARGE SCALE GENOMIC DNA]</scope>
</reference>
<dbReference type="EMBL" id="QBMP01000075">
    <property type="protein sequence ID" value="PZO56301.1"/>
    <property type="molecule type" value="Genomic_DNA"/>
</dbReference>
<evidence type="ECO:0000313" key="2">
    <source>
        <dbReference type="EMBL" id="PZO56301.1"/>
    </source>
</evidence>
<comment type="caution">
    <text evidence="2">The sequence shown here is derived from an EMBL/GenBank/DDBJ whole genome shotgun (WGS) entry which is preliminary data.</text>
</comment>
<evidence type="ECO:0000256" key="1">
    <source>
        <dbReference type="SAM" id="SignalP"/>
    </source>
</evidence>
<dbReference type="InterPro" id="IPR036866">
    <property type="entry name" value="RibonucZ/Hydroxyglut_hydro"/>
</dbReference>
<dbReference type="GO" id="GO:0016787">
    <property type="term" value="F:hydrolase activity"/>
    <property type="evidence" value="ECO:0007669"/>
    <property type="project" value="UniProtKB-KW"/>
</dbReference>
<dbReference type="Pfam" id="PF13483">
    <property type="entry name" value="Lactamase_B_3"/>
    <property type="match status" value="1"/>
</dbReference>
<dbReference type="PANTHER" id="PTHR39189">
    <property type="entry name" value="UPF0173 METAL-DEPENDENT HYDROLASE YTKL"/>
    <property type="match status" value="1"/>
</dbReference>
<proteinExistence type="predicted"/>
<dbReference type="Proteomes" id="UP000249794">
    <property type="component" value="Unassembled WGS sequence"/>
</dbReference>
<dbReference type="AlphaFoldDB" id="A0A2W4ZC95"/>
<organism evidence="2 3">
    <name type="scientific">Phormidesmis priestleyi</name>
    <dbReference type="NCBI Taxonomy" id="268141"/>
    <lineage>
        <taxon>Bacteria</taxon>
        <taxon>Bacillati</taxon>
        <taxon>Cyanobacteriota</taxon>
        <taxon>Cyanophyceae</taxon>
        <taxon>Leptolyngbyales</taxon>
        <taxon>Leptolyngbyaceae</taxon>
        <taxon>Phormidesmis</taxon>
    </lineage>
</organism>
<dbReference type="SUPFAM" id="SSF56281">
    <property type="entry name" value="Metallo-hydrolase/oxidoreductase"/>
    <property type="match status" value="1"/>
</dbReference>
<gene>
    <name evidence="2" type="ORF">DCF15_08985</name>
</gene>
<reference evidence="2 3" key="2">
    <citation type="submission" date="2018-06" db="EMBL/GenBank/DDBJ databases">
        <title>Metagenomic assembly of (sub)arctic Cyanobacteria and their associated microbiome from non-axenic cultures.</title>
        <authorList>
            <person name="Baurain D."/>
        </authorList>
    </citation>
    <scope>NUCLEOTIDE SEQUENCE [LARGE SCALE GENOMIC DNA]</scope>
    <source>
        <strain evidence="2">ULC027bin1</strain>
    </source>
</reference>
<accession>A0A2W4ZC95</accession>
<dbReference type="Gene3D" id="3.60.15.10">
    <property type="entry name" value="Ribonuclease Z/Hydroxyacylglutathione hydrolase-like"/>
    <property type="match status" value="1"/>
</dbReference>
<feature type="signal peptide" evidence="1">
    <location>
        <begin position="1"/>
        <end position="31"/>
    </location>
</feature>
<sequence>MKRRHLLKYASATFVSTLGLGLAANYQSFQAQETKQSGSLTIKGLGHTAFLFTGGGQRVLVNPFKAVGCTAGYREPAPTADLVLLSSRLFDEGFLTPGYANVEVLDEPGDYSINGLSVQGVSMPHDRLNGRRFGTNVAWVWQQAGVKIVHLGGAAAPISVEDKILIGRPDVLLVPVGGGPKAYMPEEAVAAVRSLNPKIVVPTHFRTQAADASACEIVGVSEFLTLMAGTPVTQGDDTLSVSASSLPSSGMRVEVLSYAF</sequence>
<protein>
    <submittedName>
        <fullName evidence="2">Zn-dependent hydrolase</fullName>
    </submittedName>
</protein>
<keyword evidence="1" id="KW-0732">Signal</keyword>
<keyword evidence="2" id="KW-0378">Hydrolase</keyword>
<dbReference type="PANTHER" id="PTHR39189:SF1">
    <property type="entry name" value="UPF0173 METAL-DEPENDENT HYDROLASE YTKL"/>
    <property type="match status" value="1"/>
</dbReference>
<evidence type="ECO:0000313" key="3">
    <source>
        <dbReference type="Proteomes" id="UP000249794"/>
    </source>
</evidence>
<feature type="chain" id="PRO_5015875870" evidence="1">
    <location>
        <begin position="32"/>
        <end position="260"/>
    </location>
</feature>